<accession>A0A538SK85</accession>
<evidence type="ECO:0000313" key="2">
    <source>
        <dbReference type="Proteomes" id="UP000317716"/>
    </source>
</evidence>
<dbReference type="EMBL" id="VBOS01000354">
    <property type="protein sequence ID" value="TMQ51771.1"/>
    <property type="molecule type" value="Genomic_DNA"/>
</dbReference>
<proteinExistence type="predicted"/>
<dbReference type="GO" id="GO:0046872">
    <property type="term" value="F:metal ion binding"/>
    <property type="evidence" value="ECO:0007669"/>
    <property type="project" value="InterPro"/>
</dbReference>
<protein>
    <submittedName>
        <fullName evidence="1">Uncharacterized protein</fullName>
    </submittedName>
</protein>
<evidence type="ECO:0000313" key="1">
    <source>
        <dbReference type="EMBL" id="TMQ51771.1"/>
    </source>
</evidence>
<sequence length="409" mass="44954">MAASLFEQHLGERIARGVVRDVNGSLELTRDFGLWIVQAAVPADSAAVLARRLTAELKRFLFAEPGLPDLAAQQHRIRRGFPLGFEPANALLGEWLLADFAGFPLDYFDTYDARIAALTPQEVHFATRREADAEHLYIVAVGPASRVAPLLKPLGPAEVVTLDQPGQAAADTLAPRTPEQEAAGRKRIAESLAAHGGRSRLSAIKSSLMDAVIRVTTPDREVEGTMRQLRKEPGKLALVTTVLGVESRQVLNGNRAWTVVAGSDTAQEGDSLQVAALRVTLSSDLAHVLLAASDTSARVAARGRERISGHDAEKVEVLARNAPWRMLYFDVASHRLIAFDQRERGPRGSYVERRVLSDYRPLSGTQWPYREERSIASQPIMKLDMTDVQIDRELSEGNFQPPATLIPWR</sequence>
<dbReference type="Proteomes" id="UP000317716">
    <property type="component" value="Unassembled WGS sequence"/>
</dbReference>
<comment type="caution">
    <text evidence="1">The sequence shown here is derived from an EMBL/GenBank/DDBJ whole genome shotgun (WGS) entry which is preliminary data.</text>
</comment>
<dbReference type="SUPFAM" id="SSF63411">
    <property type="entry name" value="LuxS/MPP-like metallohydrolase"/>
    <property type="match status" value="1"/>
</dbReference>
<dbReference type="AlphaFoldDB" id="A0A538SK85"/>
<reference evidence="1 2" key="1">
    <citation type="journal article" date="2019" name="Nat. Microbiol.">
        <title>Mediterranean grassland soil C-N compound turnover is dependent on rainfall and depth, and is mediated by genomically divergent microorganisms.</title>
        <authorList>
            <person name="Diamond S."/>
            <person name="Andeer P.F."/>
            <person name="Li Z."/>
            <person name="Crits-Christoph A."/>
            <person name="Burstein D."/>
            <person name="Anantharaman K."/>
            <person name="Lane K.R."/>
            <person name="Thomas B.C."/>
            <person name="Pan C."/>
            <person name="Northen T.R."/>
            <person name="Banfield J.F."/>
        </authorList>
    </citation>
    <scope>NUCLEOTIDE SEQUENCE [LARGE SCALE GENOMIC DNA]</scope>
    <source>
        <strain evidence="1">WS_2</strain>
    </source>
</reference>
<dbReference type="Gene3D" id="3.30.830.10">
    <property type="entry name" value="Metalloenzyme, LuxS/M16 peptidase-like"/>
    <property type="match status" value="1"/>
</dbReference>
<name>A0A538SK85_UNCEI</name>
<gene>
    <name evidence="1" type="ORF">E6K72_09975</name>
</gene>
<dbReference type="InterPro" id="IPR011249">
    <property type="entry name" value="Metalloenz_LuxS/M16"/>
</dbReference>
<organism evidence="1 2">
    <name type="scientific">Eiseniibacteriota bacterium</name>
    <dbReference type="NCBI Taxonomy" id="2212470"/>
    <lineage>
        <taxon>Bacteria</taxon>
        <taxon>Candidatus Eiseniibacteriota</taxon>
    </lineage>
</organism>